<dbReference type="Pfam" id="PF04042">
    <property type="entry name" value="DNA_pol_E_B"/>
    <property type="match status" value="1"/>
</dbReference>
<accession>A0A8T0EXA4</accession>
<comment type="caution">
    <text evidence="8">The sequence shown here is derived from an EMBL/GenBank/DDBJ whole genome shotgun (WGS) entry which is preliminary data.</text>
</comment>
<evidence type="ECO:0000256" key="4">
    <source>
        <dbReference type="ARBA" id="ARBA00023125"/>
    </source>
</evidence>
<dbReference type="GO" id="GO:0008622">
    <property type="term" value="C:epsilon DNA polymerase complex"/>
    <property type="evidence" value="ECO:0007669"/>
    <property type="project" value="InterPro"/>
</dbReference>
<keyword evidence="4" id="KW-0238">DNA-binding</keyword>
<dbReference type="SUPFAM" id="SSF101756">
    <property type="entry name" value="Hypothetical protein YgiW"/>
    <property type="match status" value="1"/>
</dbReference>
<evidence type="ECO:0000256" key="6">
    <source>
        <dbReference type="ARBA" id="ARBA00032930"/>
    </source>
</evidence>
<dbReference type="PANTHER" id="PTHR12708:SF0">
    <property type="entry name" value="DNA POLYMERASE EPSILON SUBUNIT 2"/>
    <property type="match status" value="1"/>
</dbReference>
<keyword evidence="5" id="KW-0539">Nucleus</keyword>
<evidence type="ECO:0000256" key="3">
    <source>
        <dbReference type="ARBA" id="ARBA00022705"/>
    </source>
</evidence>
<reference evidence="8" key="2">
    <citation type="submission" date="2020-06" db="EMBL/GenBank/DDBJ databases">
        <authorList>
            <person name="Sheffer M."/>
        </authorList>
    </citation>
    <scope>NUCLEOTIDE SEQUENCE</scope>
</reference>
<dbReference type="InterPro" id="IPR007185">
    <property type="entry name" value="DNA_pol_a/d/e_bsu"/>
</dbReference>
<dbReference type="AlphaFoldDB" id="A0A8T0EXA4"/>
<protein>
    <recommendedName>
        <fullName evidence="6">DNA polymerase II subunit 2</fullName>
    </recommendedName>
</protein>
<name>A0A8T0EXA4_ARGBR</name>
<dbReference type="GO" id="GO:0003677">
    <property type="term" value="F:DNA binding"/>
    <property type="evidence" value="ECO:0007669"/>
    <property type="project" value="UniProtKB-KW"/>
</dbReference>
<comment type="similarity">
    <text evidence="2">Belongs to the DNA polymerase epsilon subunit B family.</text>
</comment>
<comment type="subcellular location">
    <subcellularLocation>
        <location evidence="1">Nucleus</location>
    </subcellularLocation>
</comment>
<sequence length="350" mass="39119">MSWGSLHDKPATLHGHANSKADMLIERYRTVHQRTARHRLFAAPAISSDMSQSCTYSLRAIEHLLGSSSKEENVIVLGILTQLKEGQFFLEDPTGVVRVNLKQAVYKGGLFTENNIVLAEGFYEDKIFISQLLVFPPPEPADKTPPLLQVMQKLHILFAGYSLMPPTCFVFIGNFLSLPIIGSQSKTFEDCFSQLGTMISEFPTLMENSQFIFVPGPNDPGLPHILPRPSIPPSFLGDFKKKVPKAIFTSNPCHIQYCTQDIFVKTVIANGHLLPLPLNVAPVYWEYDHALSLYPLPDVVVCADKYDPYTVTSSNSIFFNPGSLPRSNFSFKVYFPSAKQVEDSEITDEQ</sequence>
<dbReference type="PANTHER" id="PTHR12708">
    <property type="entry name" value="DNA POLYMERASE EPSILON SUBUNIT B"/>
    <property type="match status" value="1"/>
</dbReference>
<dbReference type="EMBL" id="JABXBU010001863">
    <property type="protein sequence ID" value="KAF8782730.1"/>
    <property type="molecule type" value="Genomic_DNA"/>
</dbReference>
<dbReference type="Gene3D" id="3.60.21.60">
    <property type="match status" value="1"/>
</dbReference>
<dbReference type="GO" id="GO:0006261">
    <property type="term" value="P:DNA-templated DNA replication"/>
    <property type="evidence" value="ECO:0007669"/>
    <property type="project" value="InterPro"/>
</dbReference>
<evidence type="ECO:0000313" key="8">
    <source>
        <dbReference type="EMBL" id="KAF8782730.1"/>
    </source>
</evidence>
<dbReference type="GO" id="GO:0042276">
    <property type="term" value="P:error-prone translesion synthesis"/>
    <property type="evidence" value="ECO:0007669"/>
    <property type="project" value="TreeGrafter"/>
</dbReference>
<dbReference type="InterPro" id="IPR036700">
    <property type="entry name" value="BOBF_sf"/>
</dbReference>
<keyword evidence="9" id="KW-1185">Reference proteome</keyword>
<reference evidence="8" key="1">
    <citation type="journal article" date="2020" name="bioRxiv">
        <title>Chromosome-level reference genome of the European wasp spider Argiope bruennichi: a resource for studies on range expansion and evolutionary adaptation.</title>
        <authorList>
            <person name="Sheffer M.M."/>
            <person name="Hoppe A."/>
            <person name="Krehenwinkel H."/>
            <person name="Uhl G."/>
            <person name="Kuss A.W."/>
            <person name="Jensen L."/>
            <person name="Jensen C."/>
            <person name="Gillespie R.G."/>
            <person name="Hoff K.J."/>
            <person name="Prost S."/>
        </authorList>
    </citation>
    <scope>NUCLEOTIDE SEQUENCE</scope>
</reference>
<dbReference type="InterPro" id="IPR016266">
    <property type="entry name" value="POLE2"/>
</dbReference>
<evidence type="ECO:0000256" key="5">
    <source>
        <dbReference type="ARBA" id="ARBA00023242"/>
    </source>
</evidence>
<keyword evidence="3" id="KW-0235">DNA replication</keyword>
<proteinExistence type="inferred from homology"/>
<evidence type="ECO:0000256" key="1">
    <source>
        <dbReference type="ARBA" id="ARBA00004123"/>
    </source>
</evidence>
<evidence type="ECO:0000259" key="7">
    <source>
        <dbReference type="Pfam" id="PF04042"/>
    </source>
</evidence>
<feature type="domain" description="DNA polymerase alpha/delta/epsilon subunit B" evidence="7">
    <location>
        <begin position="149"/>
        <end position="264"/>
    </location>
</feature>
<gene>
    <name evidence="8" type="ORF">HNY73_012979</name>
</gene>
<organism evidence="8 9">
    <name type="scientific">Argiope bruennichi</name>
    <name type="common">Wasp spider</name>
    <name type="synonym">Aranea bruennichi</name>
    <dbReference type="NCBI Taxonomy" id="94029"/>
    <lineage>
        <taxon>Eukaryota</taxon>
        <taxon>Metazoa</taxon>
        <taxon>Ecdysozoa</taxon>
        <taxon>Arthropoda</taxon>
        <taxon>Chelicerata</taxon>
        <taxon>Arachnida</taxon>
        <taxon>Araneae</taxon>
        <taxon>Araneomorphae</taxon>
        <taxon>Entelegynae</taxon>
        <taxon>Araneoidea</taxon>
        <taxon>Araneidae</taxon>
        <taxon>Argiope</taxon>
    </lineage>
</organism>
<dbReference type="Proteomes" id="UP000807504">
    <property type="component" value="Unassembled WGS sequence"/>
</dbReference>
<evidence type="ECO:0000313" key="9">
    <source>
        <dbReference type="Proteomes" id="UP000807504"/>
    </source>
</evidence>
<evidence type="ECO:0000256" key="2">
    <source>
        <dbReference type="ARBA" id="ARBA00009560"/>
    </source>
</evidence>